<accession>A0ACC1S427</accession>
<evidence type="ECO:0000313" key="2">
    <source>
        <dbReference type="Proteomes" id="UP001148662"/>
    </source>
</evidence>
<reference evidence="1" key="1">
    <citation type="submission" date="2022-07" db="EMBL/GenBank/DDBJ databases">
        <title>Genome Sequence of Phlebia brevispora.</title>
        <authorList>
            <person name="Buettner E."/>
        </authorList>
    </citation>
    <scope>NUCLEOTIDE SEQUENCE</scope>
    <source>
        <strain evidence="1">MPL23</strain>
    </source>
</reference>
<sequence>MLPQIRRLMEKKRETKVFGTRLRAAGGKRLPGGDGGHDGKRLEMDDAMRWIRATWRTQDRRLSPVEARIRRRA</sequence>
<dbReference type="Proteomes" id="UP001148662">
    <property type="component" value="Unassembled WGS sequence"/>
</dbReference>
<evidence type="ECO:0000313" key="1">
    <source>
        <dbReference type="EMBL" id="KAJ3531586.1"/>
    </source>
</evidence>
<comment type="caution">
    <text evidence="1">The sequence shown here is derived from an EMBL/GenBank/DDBJ whole genome shotgun (WGS) entry which is preliminary data.</text>
</comment>
<dbReference type="EMBL" id="JANHOG010001790">
    <property type="protein sequence ID" value="KAJ3531586.1"/>
    <property type="molecule type" value="Genomic_DNA"/>
</dbReference>
<protein>
    <submittedName>
        <fullName evidence="1">Uncharacterized protein</fullName>
    </submittedName>
</protein>
<keyword evidence="2" id="KW-1185">Reference proteome</keyword>
<gene>
    <name evidence="1" type="ORF">NM688_g7554</name>
</gene>
<organism evidence="1 2">
    <name type="scientific">Phlebia brevispora</name>
    <dbReference type="NCBI Taxonomy" id="194682"/>
    <lineage>
        <taxon>Eukaryota</taxon>
        <taxon>Fungi</taxon>
        <taxon>Dikarya</taxon>
        <taxon>Basidiomycota</taxon>
        <taxon>Agaricomycotina</taxon>
        <taxon>Agaricomycetes</taxon>
        <taxon>Polyporales</taxon>
        <taxon>Meruliaceae</taxon>
        <taxon>Phlebia</taxon>
    </lineage>
</organism>
<proteinExistence type="predicted"/>
<name>A0ACC1S427_9APHY</name>